<reference evidence="2 3" key="1">
    <citation type="submission" date="2019-11" db="EMBL/GenBank/DDBJ databases">
        <title>Gracilibacillus salitolerans sp. nov., a moderate halophile isolated from a saline soil in northwest China.</title>
        <authorList>
            <person name="Gan L."/>
        </authorList>
    </citation>
    <scope>NUCLEOTIDE SEQUENCE [LARGE SCALE GENOMIC DNA]</scope>
    <source>
        <strain evidence="2 3">SCU50</strain>
    </source>
</reference>
<dbReference type="PANTHER" id="PTHR39177:SF1">
    <property type="entry name" value="ABC TRANSPORTER PERMEASE YTRC-RELATED"/>
    <property type="match status" value="1"/>
</dbReference>
<keyword evidence="3" id="KW-1185">Reference proteome</keyword>
<feature type="transmembrane region" description="Helical" evidence="1">
    <location>
        <begin position="155"/>
        <end position="175"/>
    </location>
</feature>
<evidence type="ECO:0008006" key="4">
    <source>
        <dbReference type="Google" id="ProtNLM"/>
    </source>
</evidence>
<feature type="transmembrane region" description="Helical" evidence="1">
    <location>
        <begin position="338"/>
        <end position="360"/>
    </location>
</feature>
<gene>
    <name evidence="2" type="ORF">GI584_09940</name>
</gene>
<keyword evidence="1" id="KW-1133">Transmembrane helix</keyword>
<dbReference type="AlphaFoldDB" id="A0A5Q2TJK8"/>
<accession>A0A5Q2TJK8</accession>
<feature type="transmembrane region" description="Helical" evidence="1">
    <location>
        <begin position="303"/>
        <end position="326"/>
    </location>
</feature>
<feature type="transmembrane region" description="Helical" evidence="1">
    <location>
        <begin position="71"/>
        <end position="89"/>
    </location>
</feature>
<dbReference type="KEGG" id="grc:GI584_09940"/>
<protein>
    <recommendedName>
        <fullName evidence="4">ABC-2 type transport system permease protein</fullName>
    </recommendedName>
</protein>
<dbReference type="PANTHER" id="PTHR39177">
    <property type="entry name" value="ABC TRANSPORTER PERMEASE YTRC-RELATED"/>
    <property type="match status" value="1"/>
</dbReference>
<feature type="transmembrane region" description="Helical" evidence="1">
    <location>
        <begin position="181"/>
        <end position="198"/>
    </location>
</feature>
<proteinExistence type="predicted"/>
<feature type="transmembrane region" description="Helical" evidence="1">
    <location>
        <begin position="20"/>
        <end position="37"/>
    </location>
</feature>
<feature type="transmembrane region" description="Helical" evidence="1">
    <location>
        <begin position="279"/>
        <end position="297"/>
    </location>
</feature>
<dbReference type="Proteomes" id="UP000339690">
    <property type="component" value="Chromosome"/>
</dbReference>
<evidence type="ECO:0000313" key="2">
    <source>
        <dbReference type="EMBL" id="QGH34321.1"/>
    </source>
</evidence>
<feature type="transmembrane region" description="Helical" evidence="1">
    <location>
        <begin position="210"/>
        <end position="229"/>
    </location>
</feature>
<dbReference type="RefSeq" id="WP_153791138.1">
    <property type="nucleotide sequence ID" value="NZ_CP045915.1"/>
</dbReference>
<name>A0A5Q2TJK8_9BACI</name>
<keyword evidence="1" id="KW-0472">Membrane</keyword>
<sequence length="662" mass="77334">MPSKTSYFKKELWKQAFRSFGWIGLGYFLALLFLLPLKVIMVKTRNDPSDITYYQEYVDGLFNINGEVQSILILTVPVLAAIFACRYMQVKGSADFIHSLPLKRSQLFYHQLLIGYLMIIIPVLLTSFTLYIMYGVIDVDFIYQHKDILDWLYNTLTFTTFIYTIAFLVGTFTGISVVQGALSYIVIIFPVGISLLVMENLRMLLIGFSGDYSITMSYFANISPIFWIFELSNQSNIEIVNWYYWLLSIIFVGLSFVFYRIRHIESANQAIAFPLMKPIFKFGVTFCFMLLGGVYFGHVQEPYVGWIMFGYVCGALFGYLLAEMLLQKTWRVFDQWKGFVIYIGISMLVILSVIFDWYGFESNVPNEDEVESVFFTSEHFLYNTHYDAEDNKIKQNITDPELINHVIDLHDFIIANDPIGQNGYHRYTENSTNVDIVYQLNNGKRMVRQYFIPSIEETEQYLQPIMESEEYKRSTLAWLFDENSSISSVAISGYDYRQQVNDQQTINKITDVLKQDYLDASYVEMTQNMYRETKSLEFELESSENFYHLPLLDSYTSVLEVLKEEELDRGLTINSEDVSMVAITNTEMNEDMFYELLPHIEDIDLNEWMLVEENEQIEEIIKLNNDVEGVWGIALYGPRDNFIDAYQVREDQLPSYVTEYFE</sequence>
<feature type="transmembrane region" description="Helical" evidence="1">
    <location>
        <begin position="109"/>
        <end position="134"/>
    </location>
</feature>
<evidence type="ECO:0000313" key="3">
    <source>
        <dbReference type="Proteomes" id="UP000339690"/>
    </source>
</evidence>
<dbReference type="InterPro" id="IPR053046">
    <property type="entry name" value="ABC-5_transporter"/>
</dbReference>
<feature type="transmembrane region" description="Helical" evidence="1">
    <location>
        <begin position="241"/>
        <end position="259"/>
    </location>
</feature>
<keyword evidence="1" id="KW-0812">Transmembrane</keyword>
<dbReference type="EMBL" id="CP045915">
    <property type="protein sequence ID" value="QGH34321.1"/>
    <property type="molecule type" value="Genomic_DNA"/>
</dbReference>
<evidence type="ECO:0000256" key="1">
    <source>
        <dbReference type="SAM" id="Phobius"/>
    </source>
</evidence>
<organism evidence="2 3">
    <name type="scientific">Gracilibacillus salitolerans</name>
    <dbReference type="NCBI Taxonomy" id="2663022"/>
    <lineage>
        <taxon>Bacteria</taxon>
        <taxon>Bacillati</taxon>
        <taxon>Bacillota</taxon>
        <taxon>Bacilli</taxon>
        <taxon>Bacillales</taxon>
        <taxon>Bacillaceae</taxon>
        <taxon>Gracilibacillus</taxon>
    </lineage>
</organism>